<gene>
    <name evidence="2" type="ORF">FA15DRAFT_134277</name>
</gene>
<evidence type="ECO:0000313" key="2">
    <source>
        <dbReference type="EMBL" id="TFK27819.1"/>
    </source>
</evidence>
<protein>
    <submittedName>
        <fullName evidence="2">Uncharacterized protein</fullName>
    </submittedName>
</protein>
<dbReference type="EMBL" id="ML210161">
    <property type="protein sequence ID" value="TFK27819.1"/>
    <property type="molecule type" value="Genomic_DNA"/>
</dbReference>
<name>A0A5C3L466_COPMA</name>
<dbReference type="AlphaFoldDB" id="A0A5C3L466"/>
<sequence length="330" mass="36132">MSIAVLRPCSSFDSISGQTRKRTSSFSFSCAVFASANPRPAKAPRTSNMGVSLRRTETSLSPLPTIEANTTPSEPAPAETTKPTPVPYNRSLQYQKDQRVARRKLAASRTAGDGFTTINSNTRPASTESKSQTMPSRRGAAQQEKGAKPSTPPSHSNRSSRSRPPIVLSTAPPSVKRSTPPTKVILPSANSPHAVAIYATPRISSPLSPTRTELPARPVFPRSKQEPDLYKRALIGRMKTSDEGRKVLCMGPRLAISIWMATRDLERMVEDSDRRERELDIIMGDSTPEAHRAPPTVSLPTAPSLSNSWVLVKEDEQTERDWEMLDCASQ</sequence>
<feature type="compositionally biased region" description="Low complexity" evidence="1">
    <location>
        <begin position="153"/>
        <end position="165"/>
    </location>
</feature>
<evidence type="ECO:0000313" key="3">
    <source>
        <dbReference type="Proteomes" id="UP000307440"/>
    </source>
</evidence>
<feature type="compositionally biased region" description="Polar residues" evidence="1">
    <location>
        <begin position="116"/>
        <end position="135"/>
    </location>
</feature>
<reference evidence="2 3" key="1">
    <citation type="journal article" date="2019" name="Nat. Ecol. Evol.">
        <title>Megaphylogeny resolves global patterns of mushroom evolution.</title>
        <authorList>
            <person name="Varga T."/>
            <person name="Krizsan K."/>
            <person name="Foldi C."/>
            <person name="Dima B."/>
            <person name="Sanchez-Garcia M."/>
            <person name="Sanchez-Ramirez S."/>
            <person name="Szollosi G.J."/>
            <person name="Szarkandi J.G."/>
            <person name="Papp V."/>
            <person name="Albert L."/>
            <person name="Andreopoulos W."/>
            <person name="Angelini C."/>
            <person name="Antonin V."/>
            <person name="Barry K.W."/>
            <person name="Bougher N.L."/>
            <person name="Buchanan P."/>
            <person name="Buyck B."/>
            <person name="Bense V."/>
            <person name="Catcheside P."/>
            <person name="Chovatia M."/>
            <person name="Cooper J."/>
            <person name="Damon W."/>
            <person name="Desjardin D."/>
            <person name="Finy P."/>
            <person name="Geml J."/>
            <person name="Haridas S."/>
            <person name="Hughes K."/>
            <person name="Justo A."/>
            <person name="Karasinski D."/>
            <person name="Kautmanova I."/>
            <person name="Kiss B."/>
            <person name="Kocsube S."/>
            <person name="Kotiranta H."/>
            <person name="LaButti K.M."/>
            <person name="Lechner B.E."/>
            <person name="Liimatainen K."/>
            <person name="Lipzen A."/>
            <person name="Lukacs Z."/>
            <person name="Mihaltcheva S."/>
            <person name="Morgado L.N."/>
            <person name="Niskanen T."/>
            <person name="Noordeloos M.E."/>
            <person name="Ohm R.A."/>
            <person name="Ortiz-Santana B."/>
            <person name="Ovrebo C."/>
            <person name="Racz N."/>
            <person name="Riley R."/>
            <person name="Savchenko A."/>
            <person name="Shiryaev A."/>
            <person name="Soop K."/>
            <person name="Spirin V."/>
            <person name="Szebenyi C."/>
            <person name="Tomsovsky M."/>
            <person name="Tulloss R.E."/>
            <person name="Uehling J."/>
            <person name="Grigoriev I.V."/>
            <person name="Vagvolgyi C."/>
            <person name="Papp T."/>
            <person name="Martin F.M."/>
            <person name="Miettinen O."/>
            <person name="Hibbett D.S."/>
            <person name="Nagy L.G."/>
        </authorList>
    </citation>
    <scope>NUCLEOTIDE SEQUENCE [LARGE SCALE GENOMIC DNA]</scope>
    <source>
        <strain evidence="2 3">CBS 121175</strain>
    </source>
</reference>
<feature type="region of interest" description="Disordered" evidence="1">
    <location>
        <begin position="37"/>
        <end position="187"/>
    </location>
</feature>
<dbReference type="Proteomes" id="UP000307440">
    <property type="component" value="Unassembled WGS sequence"/>
</dbReference>
<dbReference type="OrthoDB" id="3256438at2759"/>
<accession>A0A5C3L466</accession>
<feature type="compositionally biased region" description="Low complexity" evidence="1">
    <location>
        <begin position="67"/>
        <end position="83"/>
    </location>
</feature>
<keyword evidence="3" id="KW-1185">Reference proteome</keyword>
<proteinExistence type="predicted"/>
<evidence type="ECO:0000256" key="1">
    <source>
        <dbReference type="SAM" id="MobiDB-lite"/>
    </source>
</evidence>
<organism evidence="2 3">
    <name type="scientific">Coprinopsis marcescibilis</name>
    <name type="common">Agaric fungus</name>
    <name type="synonym">Psathyrella marcescibilis</name>
    <dbReference type="NCBI Taxonomy" id="230819"/>
    <lineage>
        <taxon>Eukaryota</taxon>
        <taxon>Fungi</taxon>
        <taxon>Dikarya</taxon>
        <taxon>Basidiomycota</taxon>
        <taxon>Agaricomycotina</taxon>
        <taxon>Agaricomycetes</taxon>
        <taxon>Agaricomycetidae</taxon>
        <taxon>Agaricales</taxon>
        <taxon>Agaricineae</taxon>
        <taxon>Psathyrellaceae</taxon>
        <taxon>Coprinopsis</taxon>
    </lineage>
</organism>